<proteinExistence type="predicted"/>
<feature type="transmembrane region" description="Helical" evidence="2">
    <location>
        <begin position="274"/>
        <end position="307"/>
    </location>
</feature>
<keyword evidence="6" id="KW-1185">Reference proteome</keyword>
<dbReference type="SUPFAM" id="SSF55073">
    <property type="entry name" value="Nucleotide cyclase"/>
    <property type="match status" value="1"/>
</dbReference>
<feature type="transmembrane region" description="Helical" evidence="2">
    <location>
        <begin position="97"/>
        <end position="118"/>
    </location>
</feature>
<dbReference type="SUPFAM" id="SSF141868">
    <property type="entry name" value="EAL domain-like"/>
    <property type="match status" value="1"/>
</dbReference>
<evidence type="ECO:0000256" key="2">
    <source>
        <dbReference type="SAM" id="Phobius"/>
    </source>
</evidence>
<dbReference type="Pfam" id="PF00563">
    <property type="entry name" value="EAL"/>
    <property type="match status" value="1"/>
</dbReference>
<feature type="transmembrane region" description="Helical" evidence="2">
    <location>
        <begin position="60"/>
        <end position="77"/>
    </location>
</feature>
<dbReference type="InterPro" id="IPR052155">
    <property type="entry name" value="Biofilm_reg_signaling"/>
</dbReference>
<dbReference type="InterPro" id="IPR000160">
    <property type="entry name" value="GGDEF_dom"/>
</dbReference>
<feature type="transmembrane region" description="Helical" evidence="2">
    <location>
        <begin position="35"/>
        <end position="53"/>
    </location>
</feature>
<dbReference type="Gene3D" id="3.30.70.270">
    <property type="match status" value="1"/>
</dbReference>
<name>A0ABN4BU86_DEHRP</name>
<evidence type="ECO:0000259" key="3">
    <source>
        <dbReference type="PROSITE" id="PS50883"/>
    </source>
</evidence>
<dbReference type="NCBIfam" id="TIGR00254">
    <property type="entry name" value="GGDEF"/>
    <property type="match status" value="1"/>
</dbReference>
<evidence type="ECO:0000256" key="1">
    <source>
        <dbReference type="SAM" id="Coils"/>
    </source>
</evidence>
<feature type="domain" description="GGDEF" evidence="4">
    <location>
        <begin position="389"/>
        <end position="523"/>
    </location>
</feature>
<dbReference type="Pfam" id="PF00990">
    <property type="entry name" value="GGDEF"/>
    <property type="match status" value="1"/>
</dbReference>
<dbReference type="PANTHER" id="PTHR44757">
    <property type="entry name" value="DIGUANYLATE CYCLASE DGCP"/>
    <property type="match status" value="1"/>
</dbReference>
<evidence type="ECO:0000313" key="6">
    <source>
        <dbReference type="Proteomes" id="UP000018934"/>
    </source>
</evidence>
<keyword evidence="2" id="KW-1133">Transmembrane helix</keyword>
<feature type="transmembrane region" description="Helical" evidence="2">
    <location>
        <begin position="169"/>
        <end position="187"/>
    </location>
</feature>
<gene>
    <name evidence="5" type="ORF">DEHRE_05280</name>
</gene>
<feature type="domain" description="EAL" evidence="3">
    <location>
        <begin position="532"/>
        <end position="786"/>
    </location>
</feature>
<dbReference type="CDD" id="cd01949">
    <property type="entry name" value="GGDEF"/>
    <property type="match status" value="1"/>
</dbReference>
<reference evidence="5 6" key="1">
    <citation type="journal article" date="2013" name="Stand. Genomic Sci.">
        <title>Complete genome sequence of Dehalobacter restrictus PER-K23(T.).</title>
        <authorList>
            <person name="Kruse T."/>
            <person name="Maillard J."/>
            <person name="Goodwin L."/>
            <person name="Woyke T."/>
            <person name="Teshima H."/>
            <person name="Bruce D."/>
            <person name="Detter C."/>
            <person name="Tapia R."/>
            <person name="Han C."/>
            <person name="Huntemann M."/>
            <person name="Wei C.L."/>
            <person name="Han J."/>
            <person name="Chen A."/>
            <person name="Kyrpides N."/>
            <person name="Szeto E."/>
            <person name="Markowitz V."/>
            <person name="Ivanova N."/>
            <person name="Pagani I."/>
            <person name="Pati A."/>
            <person name="Pitluck S."/>
            <person name="Nolan M."/>
            <person name="Holliger C."/>
            <person name="Smidt H."/>
        </authorList>
    </citation>
    <scope>NUCLEOTIDE SEQUENCE [LARGE SCALE GENOMIC DNA]</scope>
    <source>
        <strain evidence="6">DSM 9455</strain>
    </source>
</reference>
<dbReference type="PROSITE" id="PS50887">
    <property type="entry name" value="GGDEF"/>
    <property type="match status" value="1"/>
</dbReference>
<dbReference type="PROSITE" id="PS50883">
    <property type="entry name" value="EAL"/>
    <property type="match status" value="1"/>
</dbReference>
<dbReference type="InterPro" id="IPR035919">
    <property type="entry name" value="EAL_sf"/>
</dbReference>
<accession>A0ABN4BU86</accession>
<dbReference type="PANTHER" id="PTHR44757:SF2">
    <property type="entry name" value="BIOFILM ARCHITECTURE MAINTENANCE PROTEIN MBAA"/>
    <property type="match status" value="1"/>
</dbReference>
<dbReference type="Proteomes" id="UP000018934">
    <property type="component" value="Chromosome"/>
</dbReference>
<feature type="transmembrane region" description="Helical" evidence="2">
    <location>
        <begin position="223"/>
        <end position="246"/>
    </location>
</feature>
<dbReference type="SMART" id="SM00267">
    <property type="entry name" value="GGDEF"/>
    <property type="match status" value="1"/>
</dbReference>
<keyword evidence="2" id="KW-0472">Membrane</keyword>
<dbReference type="SMART" id="SM00052">
    <property type="entry name" value="EAL"/>
    <property type="match status" value="1"/>
</dbReference>
<dbReference type="CDD" id="cd01948">
    <property type="entry name" value="EAL"/>
    <property type="match status" value="1"/>
</dbReference>
<dbReference type="InterPro" id="IPR001633">
    <property type="entry name" value="EAL_dom"/>
</dbReference>
<feature type="coiled-coil region" evidence="1">
    <location>
        <begin position="321"/>
        <end position="355"/>
    </location>
</feature>
<feature type="transmembrane region" description="Helical" evidence="2">
    <location>
        <begin position="130"/>
        <end position="149"/>
    </location>
</feature>
<evidence type="ECO:0000313" key="5">
    <source>
        <dbReference type="EMBL" id="AHF09565.1"/>
    </source>
</evidence>
<dbReference type="Gene3D" id="3.20.20.450">
    <property type="entry name" value="EAL domain"/>
    <property type="match status" value="1"/>
</dbReference>
<protein>
    <submittedName>
        <fullName evidence="5">Diguanylate cyclase</fullName>
    </submittedName>
</protein>
<dbReference type="EMBL" id="CP007033">
    <property type="protein sequence ID" value="AHF09565.1"/>
    <property type="molecule type" value="Genomic_DNA"/>
</dbReference>
<organism evidence="5 6">
    <name type="scientific">Dehalobacter restrictus (strain DSM 9455 / PER-K23)</name>
    <dbReference type="NCBI Taxonomy" id="871738"/>
    <lineage>
        <taxon>Bacteria</taxon>
        <taxon>Bacillati</taxon>
        <taxon>Bacillota</taxon>
        <taxon>Clostridia</taxon>
        <taxon>Eubacteriales</taxon>
        <taxon>Desulfitobacteriaceae</taxon>
        <taxon>Dehalobacter</taxon>
    </lineage>
</organism>
<keyword evidence="2" id="KW-0812">Transmembrane</keyword>
<dbReference type="RefSeq" id="WP_019225647.1">
    <property type="nucleotide sequence ID" value="NZ_CP007033.1"/>
</dbReference>
<feature type="transmembrane region" description="Helical" evidence="2">
    <location>
        <begin position="199"/>
        <end position="217"/>
    </location>
</feature>
<evidence type="ECO:0000259" key="4">
    <source>
        <dbReference type="PROSITE" id="PS50887"/>
    </source>
</evidence>
<keyword evidence="1" id="KW-0175">Coiled coil</keyword>
<dbReference type="InterPro" id="IPR029787">
    <property type="entry name" value="Nucleotide_cyclase"/>
</dbReference>
<dbReference type="InterPro" id="IPR043128">
    <property type="entry name" value="Rev_trsase/Diguanyl_cyclase"/>
</dbReference>
<sequence length="803" mass="92033">MKVTKNKTLIFVFIAVYYLFYLTATISQSDFWGNILSPVGALISFFLLLQAYYKSSQPKYVRTIWLFFSFASLFWAVGDFMWDYSVWILGIDPIDDLFVAALYFGTNLFLSIGSVIFALNRFRRWNVLQLLIDSLAMSVSILLLIWIIYFDANYENLYLVSRGGWTSAMSILLDIGMMTGIAIWFFSIRAGNIAPSVRLATGAVLAFALIDLVYYYLYLHDLYIPNSVIDSVYMATLLGIALSALITPEDIKAGADDTELYGDYSNEGYRNQGLLLLVGPIIILFFVGFDIQSLLIYLIIIFLHGILSNHIQNSIRDQHLLRREKELNAELEKRIDERTRELSEKARELEKKNRQLHYLSSQDIVTKLYNRRFFLEAVQEKIKSCQDDHILVLLFLDIDRFKTINDVYGHIIGDKLIIALSKRLQKFIDPEHDLLARFGGDEFVLAFHGKYHNGDIENLAQSIIAICAEPIQLSKYTFHITISVGISIYPHDASSLDALIQNSDIAMYEAKKIGFNKYVFFNEQINAILQRNLKLEILLRKAIYDKEFSLHYQPQFSIPDNSLIGIEALLRWNSPAEGSIPPSEFISIAEETDLIIPLGEWVMNRAIRQIAEWNNRYQTTLKMGINVSIKQLNHKEFGEMIKSAIKFYAVPPEWIDMEITESIAIEDAYDIHEITKTIRDIGISVSIDDFGTGYSSLNHLKMFPFDRIKFSKLSIDHIVNDEFDKEIVRSIIVLANFMKIKTIAEGVETAAQYDVLKELGCDQIQGYYLAKPMPAKEFEKVFFSLPQQLILENSSVNSSIISL</sequence>
<feature type="transmembrane region" description="Helical" evidence="2">
    <location>
        <begin position="9"/>
        <end position="29"/>
    </location>
</feature>